<dbReference type="Proteomes" id="UP000266861">
    <property type="component" value="Unassembled WGS sequence"/>
</dbReference>
<dbReference type="InterPro" id="IPR001245">
    <property type="entry name" value="Ser-Thr/Tyr_kinase_cat_dom"/>
</dbReference>
<evidence type="ECO:0000256" key="1">
    <source>
        <dbReference type="ARBA" id="ARBA00022741"/>
    </source>
</evidence>
<feature type="domain" description="Protein kinase" evidence="3">
    <location>
        <begin position="1"/>
        <end position="196"/>
    </location>
</feature>
<comment type="caution">
    <text evidence="4">The sequence shown here is derived from an EMBL/GenBank/DDBJ whole genome shotgun (WGS) entry which is preliminary data.</text>
</comment>
<dbReference type="Gene3D" id="1.10.510.10">
    <property type="entry name" value="Transferase(Phosphotransferase) domain 1"/>
    <property type="match status" value="1"/>
</dbReference>
<evidence type="ECO:0000259" key="3">
    <source>
        <dbReference type="PROSITE" id="PS50011"/>
    </source>
</evidence>
<evidence type="ECO:0000256" key="2">
    <source>
        <dbReference type="ARBA" id="ARBA00022840"/>
    </source>
</evidence>
<dbReference type="AlphaFoldDB" id="A0A397I5I8"/>
<name>A0A397I5I8_9GLOM</name>
<reference evidence="4 5" key="1">
    <citation type="submission" date="2018-08" db="EMBL/GenBank/DDBJ databases">
        <title>Genome and evolution of the arbuscular mycorrhizal fungus Diversispora epigaea (formerly Glomus versiforme) and its bacterial endosymbionts.</title>
        <authorList>
            <person name="Sun X."/>
            <person name="Fei Z."/>
            <person name="Harrison M."/>
        </authorList>
    </citation>
    <scope>NUCLEOTIDE SEQUENCE [LARGE SCALE GENOMIC DNA]</scope>
    <source>
        <strain evidence="4 5">IT104</strain>
    </source>
</reference>
<accession>A0A397I5I8</accession>
<dbReference type="EMBL" id="PQFF01000241">
    <property type="protein sequence ID" value="RHZ70969.1"/>
    <property type="molecule type" value="Genomic_DNA"/>
</dbReference>
<dbReference type="InterPro" id="IPR051681">
    <property type="entry name" value="Ser/Thr_Kinases-Pseudokinases"/>
</dbReference>
<dbReference type="OrthoDB" id="2437000at2759"/>
<keyword evidence="5" id="KW-1185">Reference proteome</keyword>
<dbReference type="Pfam" id="PF07714">
    <property type="entry name" value="PK_Tyr_Ser-Thr"/>
    <property type="match status" value="1"/>
</dbReference>
<dbReference type="GO" id="GO:0004674">
    <property type="term" value="F:protein serine/threonine kinase activity"/>
    <property type="evidence" value="ECO:0007669"/>
    <property type="project" value="TreeGrafter"/>
</dbReference>
<evidence type="ECO:0000313" key="4">
    <source>
        <dbReference type="EMBL" id="RHZ70969.1"/>
    </source>
</evidence>
<sequence length="340" mass="39704">MVKAFNNYDEESFASYYGISRNPSTRNYTIVVNLVDDDLHNFLTIKFSDLVWKTIIDILLSIAWGLDNFHARNLVLCLCKLQSYRNIHDENDIIYGSIPCISLEVLRGNRENKFTREGNIYSFGGIMYEIVTSHQPFADQAHDTYLILDICNGVRLKVPDLVLNWIPEWYLNLMYRCWSGDPSECPTSFELSDLFYEIHQKRFDNIVDNNVMRQVKIADENQKKIHRNLKSKNYFLIQVSYILNHVMSAHILKLSKQKRKMTTKIPTEILIKILNNAQSTQDLYSLLLVNRILCRINNGSDYSNALKEKHKGTYGSNLMEQKEELLIDPDDNENESQDRI</sequence>
<dbReference type="STRING" id="1348612.A0A397I5I8"/>
<dbReference type="PANTHER" id="PTHR44329:SF298">
    <property type="entry name" value="MIXED LINEAGE KINASE DOMAIN-LIKE PROTEIN"/>
    <property type="match status" value="1"/>
</dbReference>
<dbReference type="InterPro" id="IPR011009">
    <property type="entry name" value="Kinase-like_dom_sf"/>
</dbReference>
<keyword evidence="1" id="KW-0547">Nucleotide-binding</keyword>
<organism evidence="4 5">
    <name type="scientific">Diversispora epigaea</name>
    <dbReference type="NCBI Taxonomy" id="1348612"/>
    <lineage>
        <taxon>Eukaryota</taxon>
        <taxon>Fungi</taxon>
        <taxon>Fungi incertae sedis</taxon>
        <taxon>Mucoromycota</taxon>
        <taxon>Glomeromycotina</taxon>
        <taxon>Glomeromycetes</taxon>
        <taxon>Diversisporales</taxon>
        <taxon>Diversisporaceae</taxon>
        <taxon>Diversispora</taxon>
    </lineage>
</organism>
<dbReference type="GO" id="GO:0005524">
    <property type="term" value="F:ATP binding"/>
    <property type="evidence" value="ECO:0007669"/>
    <property type="project" value="UniProtKB-KW"/>
</dbReference>
<evidence type="ECO:0000313" key="5">
    <source>
        <dbReference type="Proteomes" id="UP000266861"/>
    </source>
</evidence>
<dbReference type="PROSITE" id="PS50011">
    <property type="entry name" value="PROTEIN_KINASE_DOM"/>
    <property type="match status" value="1"/>
</dbReference>
<keyword evidence="2" id="KW-0067">ATP-binding</keyword>
<protein>
    <recommendedName>
        <fullName evidence="3">Protein kinase domain-containing protein</fullName>
    </recommendedName>
</protein>
<dbReference type="InterPro" id="IPR000719">
    <property type="entry name" value="Prot_kinase_dom"/>
</dbReference>
<gene>
    <name evidence="4" type="ORF">Glove_264g8</name>
</gene>
<proteinExistence type="predicted"/>
<dbReference type="PANTHER" id="PTHR44329">
    <property type="entry name" value="SERINE/THREONINE-PROTEIN KINASE TNNI3K-RELATED"/>
    <property type="match status" value="1"/>
</dbReference>
<dbReference type="SUPFAM" id="SSF56112">
    <property type="entry name" value="Protein kinase-like (PK-like)"/>
    <property type="match status" value="1"/>
</dbReference>